<keyword evidence="2" id="KW-0472">Membrane</keyword>
<feature type="compositionally biased region" description="Low complexity" evidence="1">
    <location>
        <begin position="269"/>
        <end position="279"/>
    </location>
</feature>
<evidence type="ECO:0000256" key="1">
    <source>
        <dbReference type="SAM" id="MobiDB-lite"/>
    </source>
</evidence>
<keyword evidence="4" id="KW-1185">Reference proteome</keyword>
<keyword evidence="2" id="KW-1133">Transmembrane helix</keyword>
<feature type="compositionally biased region" description="Polar residues" evidence="1">
    <location>
        <begin position="249"/>
        <end position="259"/>
    </location>
</feature>
<evidence type="ECO:0000256" key="2">
    <source>
        <dbReference type="SAM" id="Phobius"/>
    </source>
</evidence>
<dbReference type="AlphaFoldDB" id="A0A830HY20"/>
<accession>A0A830HY20</accession>
<reference evidence="3" key="1">
    <citation type="submission" date="2020-10" db="EMBL/GenBank/DDBJ databases">
        <title>Unveiling of a novel bifunctional photoreceptor, Dualchrome1, isolated from a cosmopolitan green alga.</title>
        <authorList>
            <person name="Suzuki S."/>
            <person name="Kawachi M."/>
        </authorList>
    </citation>
    <scope>NUCLEOTIDE SEQUENCE</scope>
    <source>
        <strain evidence="3">NIES 2893</strain>
    </source>
</reference>
<comment type="caution">
    <text evidence="3">The sequence shown here is derived from an EMBL/GenBank/DDBJ whole genome shotgun (WGS) entry which is preliminary data.</text>
</comment>
<dbReference type="Proteomes" id="UP000660262">
    <property type="component" value="Unassembled WGS sequence"/>
</dbReference>
<protein>
    <submittedName>
        <fullName evidence="3">Uncharacterized protein</fullName>
    </submittedName>
</protein>
<proteinExistence type="predicted"/>
<feature type="compositionally biased region" description="Basic and acidic residues" evidence="1">
    <location>
        <begin position="213"/>
        <end position="223"/>
    </location>
</feature>
<name>A0A830HY20_9CHLO</name>
<feature type="region of interest" description="Disordered" evidence="1">
    <location>
        <begin position="209"/>
        <end position="308"/>
    </location>
</feature>
<evidence type="ECO:0000313" key="4">
    <source>
        <dbReference type="Proteomes" id="UP000660262"/>
    </source>
</evidence>
<evidence type="ECO:0000313" key="3">
    <source>
        <dbReference type="EMBL" id="GHP10690.1"/>
    </source>
</evidence>
<dbReference type="EMBL" id="BNJQ01000030">
    <property type="protein sequence ID" value="GHP10690.1"/>
    <property type="molecule type" value="Genomic_DNA"/>
</dbReference>
<feature type="transmembrane region" description="Helical" evidence="2">
    <location>
        <begin position="68"/>
        <end position="86"/>
    </location>
</feature>
<organism evidence="3 4">
    <name type="scientific">Pycnococcus provasolii</name>
    <dbReference type="NCBI Taxonomy" id="41880"/>
    <lineage>
        <taxon>Eukaryota</taxon>
        <taxon>Viridiplantae</taxon>
        <taxon>Chlorophyta</taxon>
        <taxon>Pseudoscourfieldiophyceae</taxon>
        <taxon>Pseudoscourfieldiales</taxon>
        <taxon>Pycnococcaceae</taxon>
        <taxon>Pycnococcus</taxon>
    </lineage>
</organism>
<gene>
    <name evidence="3" type="ORF">PPROV_000942100</name>
</gene>
<sequence length="308" mass="33787">MPANNAPLPMSSSANVSFEEGLKGHPVATPGGSLSTFGRRSAHMASSLATVPYGGGGPLSQSTVRRSLIVLTIVVLGLGHVFVARIQSDRTRLVGELDNALADLQAHKEALKISRQQCNVQLKRYQSAEEKTEALLNYYREGDHSRQKDWCKKLNENALAEFRLSAQKHLRDVKDELARIVKERNELSDRIQPLALCCKSAYSKAQSLMAGASREEAVRRAGDVTRGSARMMEEPGSILKHSQRVEWHNPSSQLSGQANRRQRASKNNAARPSAASEPEPSSDVELEAQAIDENGGGASQEERRRRRA</sequence>
<keyword evidence="2" id="KW-0812">Transmembrane</keyword>